<dbReference type="STRING" id="1070319.CAGGBEG34_190090"/>
<gene>
    <name evidence="2" type="ORF">CAGGBEG34_190090</name>
</gene>
<dbReference type="EMBL" id="CAFB01000035">
    <property type="protein sequence ID" value="CCD28919.1"/>
    <property type="molecule type" value="Genomic_DNA"/>
</dbReference>
<feature type="signal peptide" evidence="1">
    <location>
        <begin position="1"/>
        <end position="24"/>
    </location>
</feature>
<dbReference type="AlphaFoldDB" id="G2J822"/>
<evidence type="ECO:0000313" key="3">
    <source>
        <dbReference type="Proteomes" id="UP000054051"/>
    </source>
</evidence>
<keyword evidence="3" id="KW-1185">Reference proteome</keyword>
<protein>
    <submittedName>
        <fullName evidence="2">Uncharacterized protein</fullName>
    </submittedName>
</protein>
<accession>G2J822</accession>
<proteinExistence type="predicted"/>
<keyword evidence="1" id="KW-0732">Signal</keyword>
<reference evidence="2 3" key="1">
    <citation type="submission" date="2011-08" db="EMBL/GenBank/DDBJ databases">
        <title>The genome of the obligate endobacterium of an arbuscular mycorrhizal fungus reveals an interphylum network of nutritional interactions.</title>
        <authorList>
            <person name="Ghignone S."/>
            <person name="Salvioli A."/>
            <person name="Anca I."/>
            <person name="Lumini E."/>
            <person name="Ortu G."/>
            <person name="Petiti L."/>
            <person name="Cruveiller S."/>
            <person name="Bianciotto V."/>
            <person name="Piffanelli P."/>
            <person name="Lanfranco L."/>
            <person name="Bonfante P."/>
        </authorList>
    </citation>
    <scope>NUCLEOTIDE SEQUENCE [LARGE SCALE GENOMIC DNA]</scope>
    <source>
        <strain evidence="2 3">BEG34</strain>
    </source>
</reference>
<comment type="caution">
    <text evidence="2">The sequence shown here is derived from an EMBL/GenBank/DDBJ whole genome shotgun (WGS) entry which is preliminary data.</text>
</comment>
<organism evidence="2 3">
    <name type="scientific">Candidatus Glomeribacter gigasporarum BEG34</name>
    <dbReference type="NCBI Taxonomy" id="1070319"/>
    <lineage>
        <taxon>Bacteria</taxon>
        <taxon>Pseudomonadati</taxon>
        <taxon>Pseudomonadota</taxon>
        <taxon>Betaproteobacteria</taxon>
        <taxon>Burkholderiales</taxon>
        <taxon>Burkholderiaceae</taxon>
        <taxon>Candidatus Glomeribacter</taxon>
    </lineage>
</organism>
<sequence>MKMKKIAAAVLGSSLGLSAVPSFAAKTAILKVYMDAPVPQACDITLNGQRTASAQLGRVDFSQPDTIMSRDVRVQIRCNENRVAKLRLSDDRLGTIDPGSIPSEEELAQLDVNIEAPQQYFMFSQRGARQFGGFYEMTSSNWTYRVEDPASKEIGEPAAAIMVDSANNQLNALDKLARDTGYAFISDTENADPNQSVSAKIFEGVLTVQSKARRVLQRARGQLNGQVKLEASYL</sequence>
<dbReference type="RefSeq" id="WP_006682176.1">
    <property type="nucleotide sequence ID" value="NZ_CAFB01000035.1"/>
</dbReference>
<feature type="chain" id="PRO_5003432298" evidence="1">
    <location>
        <begin position="25"/>
        <end position="234"/>
    </location>
</feature>
<evidence type="ECO:0000313" key="2">
    <source>
        <dbReference type="EMBL" id="CCD28919.1"/>
    </source>
</evidence>
<name>G2J822_9BURK</name>
<dbReference type="Proteomes" id="UP000054051">
    <property type="component" value="Unassembled WGS sequence"/>
</dbReference>
<evidence type="ECO:0000256" key="1">
    <source>
        <dbReference type="SAM" id="SignalP"/>
    </source>
</evidence>